<dbReference type="Pfam" id="PF24829">
    <property type="entry name" value="Phage_connect_2"/>
    <property type="match status" value="1"/>
</dbReference>
<protein>
    <submittedName>
        <fullName evidence="1">Uncharacterized protein</fullName>
    </submittedName>
</protein>
<dbReference type="InterPro" id="IPR056951">
    <property type="entry name" value="Phage_connect_2"/>
</dbReference>
<reference evidence="1" key="1">
    <citation type="journal article" date="2021" name="Proc. Natl. Acad. Sci. U.S.A.">
        <title>A Catalog of Tens of Thousands of Viruses from Human Metagenomes Reveals Hidden Associations with Chronic Diseases.</title>
        <authorList>
            <person name="Tisza M.J."/>
            <person name="Buck C.B."/>
        </authorList>
    </citation>
    <scope>NUCLEOTIDE SEQUENCE</scope>
    <source>
        <strain evidence="1">Ctcj91</strain>
    </source>
</reference>
<dbReference type="EMBL" id="BK015758">
    <property type="protein sequence ID" value="DAE23742.1"/>
    <property type="molecule type" value="Genomic_DNA"/>
</dbReference>
<sequence>MPFTMEMKAFSSQNPLFEAETIHVPGNIDGEEVIEIMESILTSIKKMLGITEEYEHFDSDLIIHINSVFMILTQLGVGPPSGFSIQDKSTTWKEFISDETKLQLVKSYMHMKVRLIFDPPLSSAVIASMEKMIAEAEWRLNVAAETDEEKSEEYESYDGEYRITPKAFQSQMLDTENKVLDRNIVVTEVPYYETGNAANGVTSYIAKEGDSK</sequence>
<accession>A0A8S5QWZ9</accession>
<organism evidence="1">
    <name type="scientific">Siphoviridae sp. ctcj91</name>
    <dbReference type="NCBI Taxonomy" id="2826395"/>
    <lineage>
        <taxon>Viruses</taxon>
        <taxon>Duplodnaviria</taxon>
        <taxon>Heunggongvirae</taxon>
        <taxon>Uroviricota</taxon>
        <taxon>Caudoviricetes</taxon>
    </lineage>
</organism>
<proteinExistence type="predicted"/>
<name>A0A8S5QWZ9_9CAUD</name>
<evidence type="ECO:0000313" key="1">
    <source>
        <dbReference type="EMBL" id="DAE23742.1"/>
    </source>
</evidence>